<dbReference type="InterPro" id="IPR006860">
    <property type="entry name" value="FecR"/>
</dbReference>
<feature type="domain" description="FecR protein" evidence="2">
    <location>
        <begin position="181"/>
        <end position="275"/>
    </location>
</feature>
<dbReference type="EMBL" id="JBDJNQ010000021">
    <property type="protein sequence ID" value="MEN5380601.1"/>
    <property type="molecule type" value="Genomic_DNA"/>
</dbReference>
<proteinExistence type="predicted"/>
<keyword evidence="1" id="KW-0812">Transmembrane</keyword>
<evidence type="ECO:0000259" key="3">
    <source>
        <dbReference type="Pfam" id="PF16344"/>
    </source>
</evidence>
<dbReference type="InterPro" id="IPR032508">
    <property type="entry name" value="FecR_C"/>
</dbReference>
<comment type="caution">
    <text evidence="4">The sequence shown here is derived from an EMBL/GenBank/DDBJ whole genome shotgun (WGS) entry which is preliminary data.</text>
</comment>
<dbReference type="Proteomes" id="UP001409291">
    <property type="component" value="Unassembled WGS sequence"/>
</dbReference>
<organism evidence="4 5">
    <name type="scientific">Sphingobacterium kitahiroshimense</name>
    <dbReference type="NCBI Taxonomy" id="470446"/>
    <lineage>
        <taxon>Bacteria</taxon>
        <taxon>Pseudomonadati</taxon>
        <taxon>Bacteroidota</taxon>
        <taxon>Sphingobacteriia</taxon>
        <taxon>Sphingobacteriales</taxon>
        <taxon>Sphingobacteriaceae</taxon>
        <taxon>Sphingobacterium</taxon>
    </lineage>
</organism>
<sequence length="393" mass="44958">MKETEIIALFKKYLAQECTEEEVRLLIGCLQQEDNKKIIKKLISEDLNDDKGILSEFDRNAQLAIQETDEYFIQNFFHKEIPQRKRNTILRLAVAASVLVLSAISILIYFQKKDTPLMISKQDQKSVLFTSDGKAINLDGTSNVTLFEQHGTTILQDSMGDIHVQLTDSSIYTEDKPIFQTIRTAKGKQSRIFLADGSSVVLNSASELKFPLVYSKDQREVELQGEGFFDIETNKNKPFIVNTRDQRIKVYGTKFNVSNYADDPHSKTSLFQGKVSVQNLVGIIPQKEYVLKPGEQIIIDKSSKMLKQNKLDNEEEILGWKNGFFVYENAPLKEVMKDFVRWYDLDVDLETLPNLTFSGTIPRNYQLDKALNIIVKTGNLRMIKTGSIIKFEN</sequence>
<evidence type="ECO:0000313" key="5">
    <source>
        <dbReference type="Proteomes" id="UP001409291"/>
    </source>
</evidence>
<reference evidence="4 5" key="1">
    <citation type="submission" date="2024-04" db="EMBL/GenBank/DDBJ databases">
        <title>WGS of bacteria from Torrens River.</title>
        <authorList>
            <person name="Wyrsch E.R."/>
            <person name="Drigo B."/>
        </authorList>
    </citation>
    <scope>NUCLEOTIDE SEQUENCE [LARGE SCALE GENOMIC DNA]</scope>
    <source>
        <strain evidence="4 5">TWI391</strain>
    </source>
</reference>
<dbReference type="Gene3D" id="2.60.120.1440">
    <property type="match status" value="1"/>
</dbReference>
<keyword evidence="5" id="KW-1185">Reference proteome</keyword>
<dbReference type="Gene3D" id="3.55.50.30">
    <property type="match status" value="1"/>
</dbReference>
<accession>A0ABV0C0P1</accession>
<dbReference type="Pfam" id="PF04773">
    <property type="entry name" value="FecR"/>
    <property type="match status" value="1"/>
</dbReference>
<dbReference type="Pfam" id="PF16344">
    <property type="entry name" value="FecR_C"/>
    <property type="match status" value="1"/>
</dbReference>
<evidence type="ECO:0000256" key="1">
    <source>
        <dbReference type="SAM" id="Phobius"/>
    </source>
</evidence>
<dbReference type="PANTHER" id="PTHR30273:SF2">
    <property type="entry name" value="PROTEIN FECR"/>
    <property type="match status" value="1"/>
</dbReference>
<gene>
    <name evidence="4" type="ORF">ABE541_25295</name>
</gene>
<keyword evidence="1" id="KW-0472">Membrane</keyword>
<feature type="transmembrane region" description="Helical" evidence="1">
    <location>
        <begin position="89"/>
        <end position="110"/>
    </location>
</feature>
<evidence type="ECO:0000259" key="2">
    <source>
        <dbReference type="Pfam" id="PF04773"/>
    </source>
</evidence>
<keyword evidence="1" id="KW-1133">Transmembrane helix</keyword>
<dbReference type="PANTHER" id="PTHR30273">
    <property type="entry name" value="PERIPLASMIC SIGNAL SENSOR AND SIGMA FACTOR ACTIVATOR FECR-RELATED"/>
    <property type="match status" value="1"/>
</dbReference>
<protein>
    <submittedName>
        <fullName evidence="4">FecR domain-containing protein</fullName>
    </submittedName>
</protein>
<name>A0ABV0C0P1_9SPHI</name>
<dbReference type="RefSeq" id="WP_346583479.1">
    <property type="nucleotide sequence ID" value="NZ_JBDJNQ010000021.1"/>
</dbReference>
<dbReference type="InterPro" id="IPR012373">
    <property type="entry name" value="Ferrdict_sens_TM"/>
</dbReference>
<feature type="domain" description="Protein FecR C-terminal" evidence="3">
    <location>
        <begin position="325"/>
        <end position="386"/>
    </location>
</feature>
<evidence type="ECO:0000313" key="4">
    <source>
        <dbReference type="EMBL" id="MEN5380601.1"/>
    </source>
</evidence>